<dbReference type="EMBL" id="CAJOBD010005168">
    <property type="protein sequence ID" value="CAF4021999.1"/>
    <property type="molecule type" value="Genomic_DNA"/>
</dbReference>
<dbReference type="PROSITE" id="PS50089">
    <property type="entry name" value="ZF_RING_2"/>
    <property type="match status" value="1"/>
</dbReference>
<dbReference type="EMBL" id="CAJNOL010002727">
    <property type="protein sequence ID" value="CAF1525241.1"/>
    <property type="molecule type" value="Genomic_DNA"/>
</dbReference>
<dbReference type="Proteomes" id="UP000663870">
    <property type="component" value="Unassembled WGS sequence"/>
</dbReference>
<dbReference type="SUPFAM" id="SSF57850">
    <property type="entry name" value="RING/U-box"/>
    <property type="match status" value="1"/>
</dbReference>
<dbReference type="Proteomes" id="UP000663864">
    <property type="component" value="Unassembled WGS sequence"/>
</dbReference>
<name>A0A815G285_9BILA</name>
<gene>
    <name evidence="8" type="ORF">JBS370_LOCUS27463</name>
    <name evidence="7" type="ORF">JXQ802_LOCUS41844</name>
    <name evidence="5" type="ORF">PYM288_LOCUS27001</name>
    <name evidence="6" type="ORF">ZHD862_LOCUS29622</name>
</gene>
<feature type="domain" description="RING-type" evidence="4">
    <location>
        <begin position="9"/>
        <end position="52"/>
    </location>
</feature>
<dbReference type="Proteomes" id="UP000663836">
    <property type="component" value="Unassembled WGS sequence"/>
</dbReference>
<dbReference type="InterPro" id="IPR013083">
    <property type="entry name" value="Znf_RING/FYVE/PHD"/>
</dbReference>
<evidence type="ECO:0000313" key="6">
    <source>
        <dbReference type="EMBL" id="CAF1332870.1"/>
    </source>
</evidence>
<organism evidence="6 9">
    <name type="scientific">Rotaria sordida</name>
    <dbReference type="NCBI Taxonomy" id="392033"/>
    <lineage>
        <taxon>Eukaryota</taxon>
        <taxon>Metazoa</taxon>
        <taxon>Spiralia</taxon>
        <taxon>Gnathifera</taxon>
        <taxon>Rotifera</taxon>
        <taxon>Eurotatoria</taxon>
        <taxon>Bdelloidea</taxon>
        <taxon>Philodinida</taxon>
        <taxon>Philodinidae</taxon>
        <taxon>Rotaria</taxon>
    </lineage>
</organism>
<evidence type="ECO:0000256" key="3">
    <source>
        <dbReference type="PROSITE-ProRule" id="PRU00175"/>
    </source>
</evidence>
<accession>A0A815G285</accession>
<evidence type="ECO:0000313" key="10">
    <source>
        <dbReference type="Proteomes" id="UP000663870"/>
    </source>
</evidence>
<dbReference type="Gene3D" id="3.30.40.10">
    <property type="entry name" value="Zinc/RING finger domain, C3HC4 (zinc finger)"/>
    <property type="match status" value="1"/>
</dbReference>
<evidence type="ECO:0000256" key="2">
    <source>
        <dbReference type="ARBA" id="ARBA00022833"/>
    </source>
</evidence>
<protein>
    <recommendedName>
        <fullName evidence="4">RING-type domain-containing protein</fullName>
    </recommendedName>
</protein>
<dbReference type="InterPro" id="IPR001841">
    <property type="entry name" value="Znf_RING"/>
</dbReference>
<keyword evidence="1 3" id="KW-0863">Zinc-finger</keyword>
<sequence>MSSFVTAECPICEEPLGKNDEVVITECGHTFHRACAQERVNKKKKTDCRVCQKESALANALYQNQTTTIQKTTGQSSYSIETEENAPND</sequence>
<evidence type="ECO:0000313" key="8">
    <source>
        <dbReference type="EMBL" id="CAF4021999.1"/>
    </source>
</evidence>
<dbReference type="AlphaFoldDB" id="A0A815G285"/>
<keyword evidence="10" id="KW-1185">Reference proteome</keyword>
<evidence type="ECO:0000259" key="4">
    <source>
        <dbReference type="PROSITE" id="PS50089"/>
    </source>
</evidence>
<evidence type="ECO:0000313" key="9">
    <source>
        <dbReference type="Proteomes" id="UP000663864"/>
    </source>
</evidence>
<keyword evidence="1 3" id="KW-0479">Metal-binding</keyword>
<dbReference type="GO" id="GO:0008270">
    <property type="term" value="F:zinc ion binding"/>
    <property type="evidence" value="ECO:0007669"/>
    <property type="project" value="UniProtKB-KW"/>
</dbReference>
<dbReference type="EMBL" id="CAJNOT010002641">
    <property type="protein sequence ID" value="CAF1332870.1"/>
    <property type="molecule type" value="Genomic_DNA"/>
</dbReference>
<evidence type="ECO:0000313" key="7">
    <source>
        <dbReference type="EMBL" id="CAF1525241.1"/>
    </source>
</evidence>
<dbReference type="EMBL" id="CAJNOH010001707">
    <property type="protein sequence ID" value="CAF1243474.1"/>
    <property type="molecule type" value="Genomic_DNA"/>
</dbReference>
<keyword evidence="2" id="KW-0862">Zinc</keyword>
<evidence type="ECO:0000313" key="5">
    <source>
        <dbReference type="EMBL" id="CAF1243474.1"/>
    </source>
</evidence>
<evidence type="ECO:0000256" key="1">
    <source>
        <dbReference type="ARBA" id="ARBA00022771"/>
    </source>
</evidence>
<dbReference type="SMART" id="SM00184">
    <property type="entry name" value="RING"/>
    <property type="match status" value="1"/>
</dbReference>
<proteinExistence type="predicted"/>
<reference evidence="6" key="1">
    <citation type="submission" date="2021-02" db="EMBL/GenBank/DDBJ databases">
        <authorList>
            <person name="Nowell W R."/>
        </authorList>
    </citation>
    <scope>NUCLEOTIDE SEQUENCE</scope>
</reference>
<dbReference type="Proteomes" id="UP000663854">
    <property type="component" value="Unassembled WGS sequence"/>
</dbReference>
<dbReference type="Pfam" id="PF13639">
    <property type="entry name" value="zf-RING_2"/>
    <property type="match status" value="1"/>
</dbReference>
<comment type="caution">
    <text evidence="6">The sequence shown here is derived from an EMBL/GenBank/DDBJ whole genome shotgun (WGS) entry which is preliminary data.</text>
</comment>